<dbReference type="Proteomes" id="UP001212841">
    <property type="component" value="Unassembled WGS sequence"/>
</dbReference>
<organism evidence="1 2">
    <name type="scientific">Rhizophlyctis rosea</name>
    <dbReference type="NCBI Taxonomy" id="64517"/>
    <lineage>
        <taxon>Eukaryota</taxon>
        <taxon>Fungi</taxon>
        <taxon>Fungi incertae sedis</taxon>
        <taxon>Chytridiomycota</taxon>
        <taxon>Chytridiomycota incertae sedis</taxon>
        <taxon>Chytridiomycetes</taxon>
        <taxon>Rhizophlyctidales</taxon>
        <taxon>Rhizophlyctidaceae</taxon>
        <taxon>Rhizophlyctis</taxon>
    </lineage>
</organism>
<gene>
    <name evidence="1" type="ORF">HK097_008806</name>
</gene>
<keyword evidence="2" id="KW-1185">Reference proteome</keyword>
<accession>A0AAD5SIQ0</accession>
<protein>
    <submittedName>
        <fullName evidence="1">Uncharacterized protein</fullName>
    </submittedName>
</protein>
<sequence length="205" mass="23111">MYRPAVDPTTLYSLRIIPTIISRPFENQNLEGINQAYKSLLPSGSYWKKPALADAIIGEITIHGLAEEEGLFPKVVNGEQRWEDKGKDGEKDVNQDWVGEHQIVKKLGNRIEKAEGVVRLLRLDGATKECIDFLRTVFALEKNHPLKRLEQGMTPQQVEDMPITYSKLKLPTHPHPYGVDAPYVKVPGNGLLRVEDSVKEMVGSR</sequence>
<evidence type="ECO:0000313" key="2">
    <source>
        <dbReference type="Proteomes" id="UP001212841"/>
    </source>
</evidence>
<dbReference type="AlphaFoldDB" id="A0AAD5SIQ0"/>
<dbReference type="EMBL" id="JADGJD010000054">
    <property type="protein sequence ID" value="KAJ3055907.1"/>
    <property type="molecule type" value="Genomic_DNA"/>
</dbReference>
<reference evidence="1" key="1">
    <citation type="submission" date="2020-05" db="EMBL/GenBank/DDBJ databases">
        <title>Phylogenomic resolution of chytrid fungi.</title>
        <authorList>
            <person name="Stajich J.E."/>
            <person name="Amses K."/>
            <person name="Simmons R."/>
            <person name="Seto K."/>
            <person name="Myers J."/>
            <person name="Bonds A."/>
            <person name="Quandt C.A."/>
            <person name="Barry K."/>
            <person name="Liu P."/>
            <person name="Grigoriev I."/>
            <person name="Longcore J.E."/>
            <person name="James T.Y."/>
        </authorList>
    </citation>
    <scope>NUCLEOTIDE SEQUENCE</scope>
    <source>
        <strain evidence="1">JEL0318</strain>
    </source>
</reference>
<comment type="caution">
    <text evidence="1">The sequence shown here is derived from an EMBL/GenBank/DDBJ whole genome shotgun (WGS) entry which is preliminary data.</text>
</comment>
<name>A0AAD5SIQ0_9FUNG</name>
<proteinExistence type="predicted"/>
<evidence type="ECO:0000313" key="1">
    <source>
        <dbReference type="EMBL" id="KAJ3055907.1"/>
    </source>
</evidence>